<keyword evidence="8" id="KW-0479">Metal-binding</keyword>
<reference evidence="10" key="2">
    <citation type="submission" date="2023-04" db="EMBL/GenBank/DDBJ databases">
        <authorList>
            <person name="Beletskiy A.V."/>
            <person name="Mardanov A.V."/>
            <person name="Ravin N.V."/>
        </authorList>
    </citation>
    <scope>NUCLEOTIDE SEQUENCE</scope>
    <source>
        <strain evidence="10">GKL-02</strain>
    </source>
</reference>
<evidence type="ECO:0000256" key="7">
    <source>
        <dbReference type="ARBA" id="ARBA00023136"/>
    </source>
</evidence>
<keyword evidence="2 8" id="KW-0813">Transport</keyword>
<comment type="cofactor">
    <cofactor evidence="8">
        <name>heme b</name>
        <dbReference type="ChEBI" id="CHEBI:60344"/>
    </cofactor>
    <text evidence="8">Binds 1 heme b (iron(II)-protoporphyrin IX) group per subunit.</text>
</comment>
<dbReference type="EMBL" id="CP124756">
    <property type="protein sequence ID" value="WGZ95305.1"/>
    <property type="molecule type" value="Genomic_DNA"/>
</dbReference>
<comment type="similarity">
    <text evidence="8">Belongs to the MsrQ family.</text>
</comment>
<dbReference type="GO" id="GO:0020037">
    <property type="term" value="F:heme binding"/>
    <property type="evidence" value="ECO:0007669"/>
    <property type="project" value="UniProtKB-UniRule"/>
</dbReference>
<keyword evidence="6 8" id="KW-0408">Iron</keyword>
<comment type="cofactor">
    <cofactor evidence="8">
        <name>FMN</name>
        <dbReference type="ChEBI" id="CHEBI:58210"/>
    </cofactor>
    <text evidence="8">Binds 1 FMN per subunit.</text>
</comment>
<evidence type="ECO:0000256" key="2">
    <source>
        <dbReference type="ARBA" id="ARBA00022448"/>
    </source>
</evidence>
<feature type="transmembrane region" description="Helical" evidence="8">
    <location>
        <begin position="158"/>
        <end position="175"/>
    </location>
</feature>
<keyword evidence="5 8" id="KW-1133">Transmembrane helix</keyword>
<dbReference type="InterPro" id="IPR013130">
    <property type="entry name" value="Fe3_Rdtase_TM_dom"/>
</dbReference>
<keyword evidence="8" id="KW-0249">Electron transport</keyword>
<proteinExistence type="inferred from homology"/>
<feature type="transmembrane region" description="Helical" evidence="8">
    <location>
        <begin position="125"/>
        <end position="146"/>
    </location>
</feature>
<feature type="transmembrane region" description="Helical" evidence="8">
    <location>
        <begin position="87"/>
        <end position="105"/>
    </location>
</feature>
<evidence type="ECO:0000259" key="9">
    <source>
        <dbReference type="Pfam" id="PF01794"/>
    </source>
</evidence>
<feature type="transmembrane region" description="Helical" evidence="8">
    <location>
        <begin position="58"/>
        <end position="75"/>
    </location>
</feature>
<dbReference type="GO" id="GO:0009055">
    <property type="term" value="F:electron transfer activity"/>
    <property type="evidence" value="ECO:0007669"/>
    <property type="project" value="UniProtKB-UniRule"/>
</dbReference>
<comment type="subcellular location">
    <subcellularLocation>
        <location evidence="8">Cell membrane</location>
        <topology evidence="8">Multi-pass membrane protein</topology>
    </subcellularLocation>
    <subcellularLocation>
        <location evidence="1">Membrane</location>
        <topology evidence="1">Multi-pass membrane protein</topology>
    </subcellularLocation>
</comment>
<dbReference type="GO" id="GO:0010181">
    <property type="term" value="F:FMN binding"/>
    <property type="evidence" value="ECO:0007669"/>
    <property type="project" value="UniProtKB-UniRule"/>
</dbReference>
<protein>
    <recommendedName>
        <fullName evidence="8">Protein-methionine-sulfoxide reductase heme-binding subunit MsrQ</fullName>
    </recommendedName>
    <alternativeName>
        <fullName evidence="8">Flavocytochrome MsrQ</fullName>
    </alternativeName>
</protein>
<feature type="transmembrane region" description="Helical" evidence="8">
    <location>
        <begin position="21"/>
        <end position="38"/>
    </location>
</feature>
<keyword evidence="7 8" id="KW-0472">Membrane</keyword>
<evidence type="ECO:0000313" key="10">
    <source>
        <dbReference type="EMBL" id="WGZ95305.1"/>
    </source>
</evidence>
<dbReference type="GO" id="GO:0016679">
    <property type="term" value="F:oxidoreductase activity, acting on diphenols and related substances as donors"/>
    <property type="evidence" value="ECO:0007669"/>
    <property type="project" value="TreeGrafter"/>
</dbReference>
<evidence type="ECO:0000256" key="5">
    <source>
        <dbReference type="ARBA" id="ARBA00022989"/>
    </source>
</evidence>
<comment type="function">
    <text evidence="8">Part of the MsrPQ system that repairs oxidized periplasmic proteins containing methionine sulfoxide residues (Met-O), using respiratory chain electrons. Thus protects these proteins from oxidative-stress damage caused by reactive species of oxygen and chlorine generated by the host defense mechanisms. MsrPQ is essential for the maintenance of envelope integrity under bleach stress, rescuing a wide series of structurally unrelated periplasmic proteins from methionine oxidation. MsrQ provides electrons for reduction to the reductase catalytic subunit MsrP, using the quinone pool of the respiratory chain.</text>
</comment>
<dbReference type="PANTHER" id="PTHR36964">
    <property type="entry name" value="PROTEIN-METHIONINE-SULFOXIDE REDUCTASE HEME-BINDING SUBUNIT MSRQ"/>
    <property type="match status" value="1"/>
</dbReference>
<keyword evidence="3 8" id="KW-0349">Heme</keyword>
<dbReference type="Proteomes" id="UP001301326">
    <property type="component" value="Chromosome"/>
</dbReference>
<dbReference type="GO" id="GO:0005886">
    <property type="term" value="C:plasma membrane"/>
    <property type="evidence" value="ECO:0007669"/>
    <property type="project" value="UniProtKB-SubCell"/>
</dbReference>
<dbReference type="KEGG" id="tput:QJT81_04790"/>
<evidence type="ECO:0000256" key="6">
    <source>
        <dbReference type="ARBA" id="ARBA00023004"/>
    </source>
</evidence>
<keyword evidence="8" id="KW-0288">FMN</keyword>
<dbReference type="GO" id="GO:0030091">
    <property type="term" value="P:protein repair"/>
    <property type="evidence" value="ECO:0007669"/>
    <property type="project" value="UniProtKB-UniRule"/>
</dbReference>
<evidence type="ECO:0000256" key="8">
    <source>
        <dbReference type="HAMAP-Rule" id="MF_01207"/>
    </source>
</evidence>
<accession>A0AA95HFK5</accession>
<keyword evidence="4 8" id="KW-0812">Transmembrane</keyword>
<comment type="subunit">
    <text evidence="8">Heterodimer of a catalytic subunit (MsrP) and a heme-binding subunit (MsrQ).</text>
</comment>
<keyword evidence="8" id="KW-0285">Flavoprotein</keyword>
<reference evidence="10" key="1">
    <citation type="journal article" date="2023" name="Int. J. Mol. Sci.">
        <title>Metagenomics Revealed a New Genus 'Candidatus Thiocaldithrix dubininis' gen. nov., sp. nov. and a New Species 'Candidatus Thiothrix putei' sp. nov. in the Family Thiotrichaceae, Some Members of Which Have Traits of Both Na+- and H+-Motive Energetics.</title>
        <authorList>
            <person name="Ravin N.V."/>
            <person name="Muntyan M.S."/>
            <person name="Smolyakov D.D."/>
            <person name="Rudenko T.S."/>
            <person name="Beletsky A.V."/>
            <person name="Mardanov A.V."/>
            <person name="Grabovich M.Y."/>
        </authorList>
    </citation>
    <scope>NUCLEOTIDE SEQUENCE</scope>
    <source>
        <strain evidence="10">GKL-02</strain>
    </source>
</reference>
<feature type="domain" description="Ferric oxidoreductase" evidence="9">
    <location>
        <begin position="55"/>
        <end position="168"/>
    </location>
</feature>
<evidence type="ECO:0000256" key="4">
    <source>
        <dbReference type="ARBA" id="ARBA00022692"/>
    </source>
</evidence>
<dbReference type="GO" id="GO:0046872">
    <property type="term" value="F:metal ion binding"/>
    <property type="evidence" value="ECO:0007669"/>
    <property type="project" value="UniProtKB-KW"/>
</dbReference>
<sequence length="214" mass="25071">MRAPIPIQIREPYFTKVFKPVVFALALLPLALLGWGVWQDTLGANPIETVTRSLGEWTLRFLLLTLLLSTLRRATSWVQGIRLRRMLGLFAFFYGVLHLLSYLWLDQFFDWAEIWYDIVERPFITVGMLAFVLMLPLALTSFKAAIRKLGRNWQRLHTLIYPLTVLGVLHFWWLADSKARTEVPLIYAILLAILLGERLWRWFVPRFSKTPVTR</sequence>
<dbReference type="PANTHER" id="PTHR36964:SF1">
    <property type="entry name" value="PROTEIN-METHIONINE-SULFOXIDE REDUCTASE HEME-BINDING SUBUNIT MSRQ"/>
    <property type="match status" value="1"/>
</dbReference>
<dbReference type="InterPro" id="IPR022837">
    <property type="entry name" value="MsrQ-like"/>
</dbReference>
<organism evidence="10">
    <name type="scientific">Candidatus Thiothrix putei</name>
    <dbReference type="NCBI Taxonomy" id="3080811"/>
    <lineage>
        <taxon>Bacteria</taxon>
        <taxon>Pseudomonadati</taxon>
        <taxon>Pseudomonadota</taxon>
        <taxon>Gammaproteobacteria</taxon>
        <taxon>Thiotrichales</taxon>
        <taxon>Thiotrichaceae</taxon>
        <taxon>Thiothrix</taxon>
    </lineage>
</organism>
<dbReference type="AlphaFoldDB" id="A0AA95HFK5"/>
<name>A0AA95HFK5_9GAMM</name>
<feature type="transmembrane region" description="Helical" evidence="8">
    <location>
        <begin position="181"/>
        <end position="200"/>
    </location>
</feature>
<evidence type="ECO:0000256" key="1">
    <source>
        <dbReference type="ARBA" id="ARBA00004141"/>
    </source>
</evidence>
<dbReference type="Pfam" id="PF01794">
    <property type="entry name" value="Ferric_reduct"/>
    <property type="match status" value="1"/>
</dbReference>
<gene>
    <name evidence="8" type="primary">msrQ</name>
    <name evidence="10" type="ORF">QJT81_04790</name>
</gene>
<evidence type="ECO:0000256" key="3">
    <source>
        <dbReference type="ARBA" id="ARBA00022617"/>
    </source>
</evidence>
<dbReference type="HAMAP" id="MF_01207">
    <property type="entry name" value="MsrQ"/>
    <property type="match status" value="1"/>
</dbReference>
<keyword evidence="8" id="KW-1003">Cell membrane</keyword>